<dbReference type="GeneID" id="29125030"/>
<gene>
    <name evidence="1" type="primary">68</name>
    <name evidence="1" type="ORF">SEA_YVONNETASTIC_68</name>
</gene>
<sequence length="66" mass="7311">MVSRSTADAVLINYVLVDHENSKAVALFISEERAMEYYYVHGGLNKPWAVYQMEGVGGEAEDSQGN</sequence>
<evidence type="ECO:0000313" key="1">
    <source>
        <dbReference type="EMBL" id="AMS02612.1"/>
    </source>
</evidence>
<dbReference type="EMBL" id="KU963248">
    <property type="protein sequence ID" value="AMS02612.1"/>
    <property type="molecule type" value="Genomic_DNA"/>
</dbReference>
<protein>
    <submittedName>
        <fullName evidence="1">Uncharacterized protein</fullName>
    </submittedName>
</protein>
<proteinExistence type="predicted"/>
<dbReference type="Proteomes" id="UP000201371">
    <property type="component" value="Segment"/>
</dbReference>
<reference evidence="2" key="1">
    <citation type="submission" date="2016-03" db="EMBL/GenBank/DDBJ databases">
        <authorList>
            <person name="Ploux O."/>
        </authorList>
    </citation>
    <scope>NUCLEOTIDE SEQUENCE [LARGE SCALE GENOMIC DNA]</scope>
</reference>
<evidence type="ECO:0000313" key="2">
    <source>
        <dbReference type="Proteomes" id="UP000201371"/>
    </source>
</evidence>
<keyword evidence="2" id="KW-1185">Reference proteome</keyword>
<accession>A0A142K929</accession>
<dbReference type="KEGG" id="vg:29125030"/>
<name>A0A142K929_9CAUD</name>
<organism evidence="1 2">
    <name type="scientific">Gordonia phage Yvonnetastic</name>
    <dbReference type="NCBI Taxonomy" id="1821566"/>
    <lineage>
        <taxon>Viruses</taxon>
        <taxon>Duplodnaviria</taxon>
        <taxon>Heunggongvirae</taxon>
        <taxon>Uroviricota</taxon>
        <taxon>Caudoviricetes</taxon>
        <taxon>Yvonnevirus</taxon>
        <taxon>Yvonnevirus yvonnetastic</taxon>
        <taxon>Gordonia virus Yvonnetastic</taxon>
    </lineage>
</organism>
<dbReference type="RefSeq" id="YP_009301122.1">
    <property type="nucleotide sequence ID" value="NC_031230.1"/>
</dbReference>